<dbReference type="PROSITE" id="PS50887">
    <property type="entry name" value="GGDEF"/>
    <property type="match status" value="1"/>
</dbReference>
<dbReference type="PROSITE" id="PS50883">
    <property type="entry name" value="EAL"/>
    <property type="match status" value="1"/>
</dbReference>
<dbReference type="CDD" id="cd01948">
    <property type="entry name" value="EAL"/>
    <property type="match status" value="1"/>
</dbReference>
<feature type="coiled-coil region" evidence="2">
    <location>
        <begin position="336"/>
        <end position="377"/>
    </location>
</feature>
<proteinExistence type="predicted"/>
<dbReference type="InterPro" id="IPR052155">
    <property type="entry name" value="Biofilm_reg_signaling"/>
</dbReference>
<keyword evidence="5" id="KW-0614">Plasmid</keyword>
<keyword evidence="2" id="KW-0175">Coiled coil</keyword>
<dbReference type="CDD" id="cd01949">
    <property type="entry name" value="GGDEF"/>
    <property type="match status" value="1"/>
</dbReference>
<dbReference type="PATRIC" id="fig|937777.3.peg.4249"/>
<dbReference type="InterPro" id="IPR011990">
    <property type="entry name" value="TPR-like_helical_dom_sf"/>
</dbReference>
<dbReference type="SUPFAM" id="SSF141868">
    <property type="entry name" value="EAL domain-like"/>
    <property type="match status" value="1"/>
</dbReference>
<evidence type="ECO:0000313" key="5">
    <source>
        <dbReference type="EMBL" id="AFZ69579.1"/>
    </source>
</evidence>
<dbReference type="Gene3D" id="3.20.20.450">
    <property type="entry name" value="EAL domain"/>
    <property type="match status" value="1"/>
</dbReference>
<dbReference type="AlphaFoldDB" id="L0A825"/>
<dbReference type="PROSITE" id="PS50005">
    <property type="entry name" value="TPR"/>
    <property type="match status" value="1"/>
</dbReference>
<sequence length="797" mass="88847">MSNRLPTPYAGHTILEEALSQCGLDDQRAMLLFEQAASIARDTRDRALLAKALNGMARIEHAHGDSHAALFHLREALELRRETHDLNGEAAILCNLGALYTDLGQYNFALDYLLKALGIIDEQSDRKRASMLAANLARVYDALEQTGSAEEHYQTALRLARESQQRIGEVILCANYGDFRRRQGHYDHAEQLLRHALECAGGEGVFPAIALHPLGLLHRDRHDRASALDAFAQAMRFAREHNDTDTLLEIILSQAETHLQCDTPELARQVLEEGVQLAEESGRNRTLGRILHLLTDALERLDQPSLALAVSRRANQVDSDVLTAEAYRQTRQLTTQYELERAKAELEAQHQKYDAQRLAKEELEREATARLRELERQALYDPLTGLPNRLLLADRFRVALELAVQQGTQLALGVIDLNKFKQINDTFGHHIGDQLLVEVARRLEVVMNGQDTVARMGGDEFVLLIRDADRPQTVLSVARRVLRAFEPVFALSGHELHVRPSVGFAVYPDDALTYEALFEQADKAMYDAKVRGSGFEIHNHQSERRAPATLESALHQALALGQFKLVYQPQTTAGGQVRGAETFLRWQHPHFGNVPPAEFLPLAEATGLSLPIGAWVLAQACQEATTWHGRMVAVNLSARQFAHPNLSRSIHEALECSGLPPHLLELEVNEEMLARHPHRARSTLQDLKALGVRVVIDDFGSGFTSFAALKHDPVDGVKIDRALVNDLQARERPGRDEALVTAVVHMAHALNLDVIAEGVENEYQQCFLASLGVTAVQGFLLAPPQPSEVFRLWMESH</sequence>
<dbReference type="Gene3D" id="3.30.70.270">
    <property type="match status" value="1"/>
</dbReference>
<evidence type="ECO:0000259" key="3">
    <source>
        <dbReference type="PROSITE" id="PS50883"/>
    </source>
</evidence>
<dbReference type="Gene3D" id="1.25.40.10">
    <property type="entry name" value="Tetratricopeptide repeat domain"/>
    <property type="match status" value="2"/>
</dbReference>
<dbReference type="NCBIfam" id="TIGR00254">
    <property type="entry name" value="GGDEF"/>
    <property type="match status" value="1"/>
</dbReference>
<dbReference type="RefSeq" id="WP_015231480.1">
    <property type="nucleotide sequence ID" value="NC_019789.1"/>
</dbReference>
<evidence type="ECO:0000313" key="6">
    <source>
        <dbReference type="Proteomes" id="UP000010467"/>
    </source>
</evidence>
<dbReference type="SUPFAM" id="SSF48452">
    <property type="entry name" value="TPR-like"/>
    <property type="match status" value="2"/>
</dbReference>
<dbReference type="InterPro" id="IPR000160">
    <property type="entry name" value="GGDEF_dom"/>
</dbReference>
<gene>
    <name evidence="5" type="ordered locus">Deipe_4219</name>
</gene>
<dbReference type="SUPFAM" id="SSF55073">
    <property type="entry name" value="Nucleotide cyclase"/>
    <property type="match status" value="1"/>
</dbReference>
<dbReference type="Pfam" id="PF00563">
    <property type="entry name" value="EAL"/>
    <property type="match status" value="1"/>
</dbReference>
<dbReference type="InterPro" id="IPR001633">
    <property type="entry name" value="EAL_dom"/>
</dbReference>
<feature type="repeat" description="TPR" evidence="1">
    <location>
        <begin position="90"/>
        <end position="123"/>
    </location>
</feature>
<dbReference type="InterPro" id="IPR043128">
    <property type="entry name" value="Rev_trsase/Diguanyl_cyclase"/>
</dbReference>
<keyword evidence="1" id="KW-0802">TPR repeat</keyword>
<dbReference type="SMART" id="SM00052">
    <property type="entry name" value="EAL"/>
    <property type="match status" value="1"/>
</dbReference>
<dbReference type="HOGENOM" id="CLU_000445_70_20_0"/>
<feature type="domain" description="GGDEF" evidence="4">
    <location>
        <begin position="408"/>
        <end position="541"/>
    </location>
</feature>
<dbReference type="InterPro" id="IPR019734">
    <property type="entry name" value="TPR_rpt"/>
</dbReference>
<dbReference type="InterPro" id="IPR035919">
    <property type="entry name" value="EAL_sf"/>
</dbReference>
<protein>
    <submittedName>
        <fullName evidence="5">Diguanylate cyclase (GGDEF) domain-containing protein</fullName>
    </submittedName>
</protein>
<keyword evidence="6" id="KW-1185">Reference proteome</keyword>
<feature type="domain" description="EAL" evidence="3">
    <location>
        <begin position="547"/>
        <end position="797"/>
    </location>
</feature>
<dbReference type="PANTHER" id="PTHR44757">
    <property type="entry name" value="DIGUANYLATE CYCLASE DGCP"/>
    <property type="match status" value="1"/>
</dbReference>
<evidence type="ECO:0000256" key="2">
    <source>
        <dbReference type="SAM" id="Coils"/>
    </source>
</evidence>
<dbReference type="Pfam" id="PF12862">
    <property type="entry name" value="ANAPC5"/>
    <property type="match status" value="3"/>
</dbReference>
<evidence type="ECO:0000259" key="4">
    <source>
        <dbReference type="PROSITE" id="PS50887"/>
    </source>
</evidence>
<dbReference type="KEGG" id="dpd:Deipe_4219"/>
<geneLocation type="plasmid" evidence="5 6">
    <name>pDEIPE01</name>
</geneLocation>
<evidence type="ECO:0000256" key="1">
    <source>
        <dbReference type="PROSITE-ProRule" id="PRU00339"/>
    </source>
</evidence>
<reference evidence="6" key="1">
    <citation type="submission" date="2012-03" db="EMBL/GenBank/DDBJ databases">
        <title>Complete sequence of plasmid 1 of Deinococcus peraridilitoris DSM 19664.</title>
        <authorList>
            <person name="Lucas S."/>
            <person name="Copeland A."/>
            <person name="Lapidus A."/>
            <person name="Glavina del Rio T."/>
            <person name="Dalin E."/>
            <person name="Tice H."/>
            <person name="Bruce D."/>
            <person name="Goodwin L."/>
            <person name="Pitluck S."/>
            <person name="Peters L."/>
            <person name="Mikhailova N."/>
            <person name="Lu M."/>
            <person name="Kyrpides N."/>
            <person name="Mavromatis K."/>
            <person name="Ivanova N."/>
            <person name="Brettin T."/>
            <person name="Detter J.C."/>
            <person name="Han C."/>
            <person name="Larimer F."/>
            <person name="Land M."/>
            <person name="Hauser L."/>
            <person name="Markowitz V."/>
            <person name="Cheng J.-F."/>
            <person name="Hugenholtz P."/>
            <person name="Woyke T."/>
            <person name="Wu D."/>
            <person name="Pukall R."/>
            <person name="Steenblock K."/>
            <person name="Brambilla E."/>
            <person name="Klenk H.-P."/>
            <person name="Eisen J.A."/>
        </authorList>
    </citation>
    <scope>NUCLEOTIDE SEQUENCE [LARGE SCALE GENOMIC DNA]</scope>
    <source>
        <strain evidence="6">DSM 19664 / LMG 22246 / CIP 109416 / KR-200</strain>
        <plasmid evidence="6">Plasmid pDEIPE01</plasmid>
    </source>
</reference>
<dbReference type="Proteomes" id="UP000010467">
    <property type="component" value="Plasmid pDEIPE01"/>
</dbReference>
<name>L0A825_DEIPD</name>
<dbReference type="Pfam" id="PF13424">
    <property type="entry name" value="TPR_12"/>
    <property type="match status" value="1"/>
</dbReference>
<organism evidence="5 6">
    <name type="scientific">Deinococcus peraridilitoris (strain DSM 19664 / LMG 22246 / CIP 109416 / KR-200)</name>
    <dbReference type="NCBI Taxonomy" id="937777"/>
    <lineage>
        <taxon>Bacteria</taxon>
        <taxon>Thermotogati</taxon>
        <taxon>Deinococcota</taxon>
        <taxon>Deinococci</taxon>
        <taxon>Deinococcales</taxon>
        <taxon>Deinococcaceae</taxon>
        <taxon>Deinococcus</taxon>
    </lineage>
</organism>
<dbReference type="InterPro" id="IPR029787">
    <property type="entry name" value="Nucleotide_cyclase"/>
</dbReference>
<dbReference type="PANTHER" id="PTHR44757:SF2">
    <property type="entry name" value="BIOFILM ARCHITECTURE MAINTENANCE PROTEIN MBAA"/>
    <property type="match status" value="1"/>
</dbReference>
<dbReference type="OrthoDB" id="55051at2"/>
<dbReference type="InterPro" id="IPR026000">
    <property type="entry name" value="Apc5_dom"/>
</dbReference>
<accession>L0A825</accession>
<dbReference type="SMART" id="SM00267">
    <property type="entry name" value="GGDEF"/>
    <property type="match status" value="1"/>
</dbReference>
<dbReference type="EMBL" id="CP003383">
    <property type="protein sequence ID" value="AFZ69579.1"/>
    <property type="molecule type" value="Genomic_DNA"/>
</dbReference>
<dbReference type="Pfam" id="PF00990">
    <property type="entry name" value="GGDEF"/>
    <property type="match status" value="1"/>
</dbReference>
<dbReference type="SMART" id="SM00028">
    <property type="entry name" value="TPR"/>
    <property type="match status" value="5"/>
</dbReference>